<dbReference type="InterPro" id="IPR008798">
    <property type="entry name" value="Avirulence_B/C"/>
</dbReference>
<accession>A5HIE4</accession>
<dbReference type="InterPro" id="IPR053495">
    <property type="entry name" value="AvrB/C-like"/>
</dbReference>
<feature type="region of interest" description="Disordered" evidence="1">
    <location>
        <begin position="1"/>
        <end position="82"/>
    </location>
</feature>
<dbReference type="AlphaFoldDB" id="A5HIE4"/>
<name>A5HIE4_XANC8</name>
<sequence length="440" mass="48358">MGLCASKPSVAGSPARYTTHITETSPSESPSPSRRDSPSPSNNALREALPSPPLRTASSEPQGSPNWQGAGWPGHQGSSVWSEYQGNLHDSAHQWQGVSIGEYPDAPADMWSQPVWNPYASFDTGTASSHSQAVQGTATNYLRGPANYSKLSSEEQSLVGAARWPDDAPGLNISNKSNTQDNKKYCKSLYKASRIAGGSIASGQINSFNDLWQKATQWRLSRISSGDASKGDFAAERMPNTRFVTSLRRPYHSVIERARNHPDAETELYEGEYFKEIEVKVYRQCGAISGETIPMTTVSAAVDDNAISARLRNLPKDKRQQARQSMASSHPNMITHTSAEYIKTIRDHLESLYLQAIDPSLEKHEAFELIARLHWWAASAAPDKRGSAAKAEFAARSIASAHGIEMPPFRHGIVPDIEAMLRSESQFVADYPNFFERPPI</sequence>
<dbReference type="InterPro" id="IPR036231">
    <property type="entry name" value="Avirulence_B/C_sf"/>
</dbReference>
<dbReference type="SUPFAM" id="SSF103383">
    <property type="entry name" value="Antivirulence factor"/>
    <property type="match status" value="1"/>
</dbReference>
<evidence type="ECO:0000313" key="2">
    <source>
        <dbReference type="EMBL" id="ABQ10636.1"/>
    </source>
</evidence>
<dbReference type="NCBIfam" id="NF041403">
    <property type="entry name" value="XopAH"/>
    <property type="match status" value="1"/>
</dbReference>
<evidence type="ECO:0000256" key="1">
    <source>
        <dbReference type="SAM" id="MobiDB-lite"/>
    </source>
</evidence>
<dbReference type="Gene3D" id="1.10.3290.20">
    <property type="match status" value="2"/>
</dbReference>
<dbReference type="Pfam" id="PF05394">
    <property type="entry name" value="AvrB_AvrC"/>
    <property type="match status" value="1"/>
</dbReference>
<dbReference type="GO" id="GO:0005886">
    <property type="term" value="C:plasma membrane"/>
    <property type="evidence" value="ECO:0000314"/>
    <property type="project" value="CACAO"/>
</dbReference>
<organism evidence="2">
    <name type="scientific">Xanthomonas campestris pv. campestris (strain 8004)</name>
    <dbReference type="NCBI Taxonomy" id="314565"/>
    <lineage>
        <taxon>Bacteria</taxon>
        <taxon>Pseudomonadati</taxon>
        <taxon>Pseudomonadota</taxon>
        <taxon>Gammaproteobacteria</taxon>
        <taxon>Lysobacterales</taxon>
        <taxon>Lysobacteraceae</taxon>
        <taxon>Xanthomonas</taxon>
    </lineage>
</organism>
<proteinExistence type="predicted"/>
<protein>
    <submittedName>
        <fullName evidence="2">AvrXccC</fullName>
    </submittedName>
</protein>
<reference evidence="2" key="1">
    <citation type="journal article" date="2007" name="Mol. Plant Pathol.">
        <title>The bifunctional effector AvrXccC of Xanthomonas campestris pv. campestris requires plasma membrane-anchoring for host recognition.</title>
        <authorList>
            <person name="Wang L."/>
            <person name="Tang X."/>
            <person name="He C."/>
        </authorList>
    </citation>
    <scope>NUCLEOTIDE SEQUENCE</scope>
    <source>
        <strain evidence="2">8004</strain>
    </source>
</reference>
<dbReference type="EMBL" id="EF529437">
    <property type="protein sequence ID" value="ABQ10636.1"/>
    <property type="molecule type" value="Genomic_DNA"/>
</dbReference>
<feature type="compositionally biased region" description="Polar residues" evidence="1">
    <location>
        <begin position="56"/>
        <end position="67"/>
    </location>
</feature>